<feature type="domain" description="PurM-like C-terminal" evidence="3">
    <location>
        <begin position="151"/>
        <end position="302"/>
    </location>
</feature>
<dbReference type="CDD" id="cd06061">
    <property type="entry name" value="PurM-like1"/>
    <property type="match status" value="1"/>
</dbReference>
<evidence type="ECO:0000259" key="3">
    <source>
        <dbReference type="Pfam" id="PF02769"/>
    </source>
</evidence>
<evidence type="ECO:0000256" key="1">
    <source>
        <dbReference type="ARBA" id="ARBA00006243"/>
    </source>
</evidence>
<dbReference type="AlphaFoldDB" id="A0A1M4YWE9"/>
<dbReference type="GO" id="GO:0051604">
    <property type="term" value="P:protein maturation"/>
    <property type="evidence" value="ECO:0007669"/>
    <property type="project" value="TreeGrafter"/>
</dbReference>
<accession>A0A1M4YWE9</accession>
<reference evidence="4 5" key="1">
    <citation type="submission" date="2016-11" db="EMBL/GenBank/DDBJ databases">
        <authorList>
            <person name="Jaros S."/>
            <person name="Januszkiewicz K."/>
            <person name="Wedrychowicz H."/>
        </authorList>
    </citation>
    <scope>NUCLEOTIDE SEQUENCE [LARGE SCALE GENOMIC DNA]</scope>
    <source>
        <strain evidence="4 5">DSM 2631</strain>
    </source>
</reference>
<gene>
    <name evidence="4" type="ORF">SAMN05443638_13326</name>
</gene>
<dbReference type="InterPro" id="IPR011854">
    <property type="entry name" value="HypE"/>
</dbReference>
<dbReference type="PANTHER" id="PTHR30303:SF4">
    <property type="entry name" value="HYDROGENASE EXPRESSION_FORMATION PROTEIN HYPE"/>
    <property type="match status" value="1"/>
</dbReference>
<dbReference type="EMBL" id="FQVM01000033">
    <property type="protein sequence ID" value="SHF10123.1"/>
    <property type="molecule type" value="Genomic_DNA"/>
</dbReference>
<dbReference type="OrthoDB" id="153904at2"/>
<dbReference type="STRING" id="1533.SAMN05443638_13326"/>
<name>A0A1M4YWE9_9CLOT</name>
<dbReference type="PANTHER" id="PTHR30303">
    <property type="entry name" value="HYDROGENASE ISOENZYMES FORMATION PROTEIN HYPE"/>
    <property type="match status" value="1"/>
</dbReference>
<dbReference type="InterPro" id="IPR036676">
    <property type="entry name" value="PurM-like_C_sf"/>
</dbReference>
<dbReference type="PIRSF" id="PIRSF005644">
    <property type="entry name" value="Hdrgns_mtr_HypE"/>
    <property type="match status" value="1"/>
</dbReference>
<dbReference type="Gene3D" id="3.90.650.10">
    <property type="entry name" value="PurM-like C-terminal domain"/>
    <property type="match status" value="1"/>
</dbReference>
<feature type="domain" description="PurM-like N-terminal" evidence="2">
    <location>
        <begin position="33"/>
        <end position="138"/>
    </location>
</feature>
<sequence length="325" mass="34834">MKVGKLNWDDLSSILDKNKGMTRDEVKLANGIGEDCAILDFGEYDCVISTDPITGADNNIGKLAVNINCNDIAACGVEPLALMVTILAPQGCKLKEIESIMNEIDKEAKKLRVEIIGGHTEVTSAVNKIVVSCTVLGKCKSNSGITTSGAKVGNDIIVTKSLGLEGTTILIADNIERCKKFLSSKEIEEGLSYSNEISVVKEGIISGEFGVCAMHDITEGGVLGAVWELATAADVGFYLFEDKMPIREVTKKVCKEFSINPLGLVSSGSMLIATDDGDELIKILKKSGVDASLVGKITEEKGIIYSNGKNIEVRPPKRDELFNIK</sequence>
<dbReference type="SUPFAM" id="SSF55326">
    <property type="entry name" value="PurM N-terminal domain-like"/>
    <property type="match status" value="1"/>
</dbReference>
<dbReference type="InterPro" id="IPR016188">
    <property type="entry name" value="PurM-like_N"/>
</dbReference>
<proteinExistence type="inferred from homology"/>
<dbReference type="Pfam" id="PF00586">
    <property type="entry name" value="AIRS"/>
    <property type="match status" value="1"/>
</dbReference>
<protein>
    <submittedName>
        <fullName evidence="4">Hydrogenase maturation protein, carbamoyl dehydratase HypE</fullName>
    </submittedName>
</protein>
<organism evidence="4 5">
    <name type="scientific">Clostridium fallax</name>
    <dbReference type="NCBI Taxonomy" id="1533"/>
    <lineage>
        <taxon>Bacteria</taxon>
        <taxon>Bacillati</taxon>
        <taxon>Bacillota</taxon>
        <taxon>Clostridia</taxon>
        <taxon>Eubacteriales</taxon>
        <taxon>Clostridiaceae</taxon>
        <taxon>Clostridium</taxon>
    </lineage>
</organism>
<dbReference type="InterPro" id="IPR036921">
    <property type="entry name" value="PurM-like_N_sf"/>
</dbReference>
<keyword evidence="5" id="KW-1185">Reference proteome</keyword>
<dbReference type="InterPro" id="IPR010918">
    <property type="entry name" value="PurM-like_C_dom"/>
</dbReference>
<comment type="similarity">
    <text evidence="1">Belongs to the HypE family.</text>
</comment>
<dbReference type="Proteomes" id="UP000184035">
    <property type="component" value="Unassembled WGS sequence"/>
</dbReference>
<evidence type="ECO:0000313" key="5">
    <source>
        <dbReference type="Proteomes" id="UP000184035"/>
    </source>
</evidence>
<dbReference type="Pfam" id="PF02769">
    <property type="entry name" value="AIRS_C"/>
    <property type="match status" value="1"/>
</dbReference>
<dbReference type="Gene3D" id="3.30.1330.10">
    <property type="entry name" value="PurM-like, N-terminal domain"/>
    <property type="match status" value="1"/>
</dbReference>
<evidence type="ECO:0000313" key="4">
    <source>
        <dbReference type="EMBL" id="SHF10123.1"/>
    </source>
</evidence>
<dbReference type="RefSeq" id="WP_072897484.1">
    <property type="nucleotide sequence ID" value="NZ_FQVM01000033.1"/>
</dbReference>
<dbReference type="SUPFAM" id="SSF56042">
    <property type="entry name" value="PurM C-terminal domain-like"/>
    <property type="match status" value="1"/>
</dbReference>
<evidence type="ECO:0000259" key="2">
    <source>
        <dbReference type="Pfam" id="PF00586"/>
    </source>
</evidence>